<sequence length="62" mass="7208">PKYTYLLRLHSVPTSCTQVATIAFIREYTSIPAPELYYYDCNAKNALGTPYMLMKRVRHLSH</sequence>
<organism evidence="1 2">
    <name type="scientific">Mycena metata</name>
    <dbReference type="NCBI Taxonomy" id="1033252"/>
    <lineage>
        <taxon>Eukaryota</taxon>
        <taxon>Fungi</taxon>
        <taxon>Dikarya</taxon>
        <taxon>Basidiomycota</taxon>
        <taxon>Agaricomycotina</taxon>
        <taxon>Agaricomycetes</taxon>
        <taxon>Agaricomycetidae</taxon>
        <taxon>Agaricales</taxon>
        <taxon>Marasmiineae</taxon>
        <taxon>Mycenaceae</taxon>
        <taxon>Mycena</taxon>
    </lineage>
</organism>
<evidence type="ECO:0000313" key="1">
    <source>
        <dbReference type="EMBL" id="KAJ7747500.1"/>
    </source>
</evidence>
<keyword evidence="2" id="KW-1185">Reference proteome</keyword>
<dbReference type="Proteomes" id="UP001215598">
    <property type="component" value="Unassembled WGS sequence"/>
</dbReference>
<reference evidence="1" key="1">
    <citation type="submission" date="2023-03" db="EMBL/GenBank/DDBJ databases">
        <title>Massive genome expansion in bonnet fungi (Mycena s.s.) driven by repeated elements and novel gene families across ecological guilds.</title>
        <authorList>
            <consortium name="Lawrence Berkeley National Laboratory"/>
            <person name="Harder C.B."/>
            <person name="Miyauchi S."/>
            <person name="Viragh M."/>
            <person name="Kuo A."/>
            <person name="Thoen E."/>
            <person name="Andreopoulos B."/>
            <person name="Lu D."/>
            <person name="Skrede I."/>
            <person name="Drula E."/>
            <person name="Henrissat B."/>
            <person name="Morin E."/>
            <person name="Kohler A."/>
            <person name="Barry K."/>
            <person name="LaButti K."/>
            <person name="Morin E."/>
            <person name="Salamov A."/>
            <person name="Lipzen A."/>
            <person name="Mereny Z."/>
            <person name="Hegedus B."/>
            <person name="Baldrian P."/>
            <person name="Stursova M."/>
            <person name="Weitz H."/>
            <person name="Taylor A."/>
            <person name="Grigoriev I.V."/>
            <person name="Nagy L.G."/>
            <person name="Martin F."/>
            <person name="Kauserud H."/>
        </authorList>
    </citation>
    <scope>NUCLEOTIDE SEQUENCE</scope>
    <source>
        <strain evidence="1">CBHHK182m</strain>
    </source>
</reference>
<dbReference type="AlphaFoldDB" id="A0AAD7IRU1"/>
<proteinExistence type="predicted"/>
<evidence type="ECO:0000313" key="2">
    <source>
        <dbReference type="Proteomes" id="UP001215598"/>
    </source>
</evidence>
<comment type="caution">
    <text evidence="1">The sequence shown here is derived from an EMBL/GenBank/DDBJ whole genome shotgun (WGS) entry which is preliminary data.</text>
</comment>
<accession>A0AAD7IRU1</accession>
<protein>
    <submittedName>
        <fullName evidence="1">Uncharacterized protein</fullName>
    </submittedName>
</protein>
<gene>
    <name evidence="1" type="ORF">B0H16DRAFT_1850703</name>
</gene>
<dbReference type="EMBL" id="JARKIB010000076">
    <property type="protein sequence ID" value="KAJ7747500.1"/>
    <property type="molecule type" value="Genomic_DNA"/>
</dbReference>
<feature type="non-terminal residue" evidence="1">
    <location>
        <position position="1"/>
    </location>
</feature>
<name>A0AAD7IRU1_9AGAR</name>